<dbReference type="GO" id="GO:0046168">
    <property type="term" value="P:glycerol-3-phosphate catabolic process"/>
    <property type="evidence" value="ECO:0007669"/>
    <property type="project" value="InterPro"/>
</dbReference>
<feature type="binding site" evidence="9">
    <location>
        <begin position="253"/>
        <end position="254"/>
    </location>
    <ligand>
        <name>substrate</name>
    </ligand>
</feature>
<evidence type="ECO:0000256" key="8">
    <source>
        <dbReference type="PIRSR" id="PIRSR000114-1"/>
    </source>
</evidence>
<keyword evidence="5" id="KW-0443">Lipid metabolism</keyword>
<feature type="binding site" evidence="10">
    <location>
        <begin position="8"/>
        <end position="13"/>
    </location>
    <ligand>
        <name>NAD(+)</name>
        <dbReference type="ChEBI" id="CHEBI:57540"/>
    </ligand>
</feature>
<protein>
    <recommendedName>
        <fullName evidence="12">Glycerol-3-phosphate dehydrogenase</fullName>
        <ecNumber evidence="12">1.1.1.94</ecNumber>
    </recommendedName>
</protein>
<gene>
    <name evidence="15" type="primary">gpsA</name>
    <name evidence="15" type="ORF">MDPP_00276</name>
</gene>
<evidence type="ECO:0000256" key="4">
    <source>
        <dbReference type="ARBA" id="ARBA00023027"/>
    </source>
</evidence>
<dbReference type="Pfam" id="PF01210">
    <property type="entry name" value="NAD_Gly3P_dh_N"/>
    <property type="match status" value="1"/>
</dbReference>
<evidence type="ECO:0000256" key="10">
    <source>
        <dbReference type="PIRSR" id="PIRSR000114-3"/>
    </source>
</evidence>
<dbReference type="GO" id="GO:0141153">
    <property type="term" value="F:glycerol-3-phosphate dehydrogenase (NADP+) activity"/>
    <property type="evidence" value="ECO:0007669"/>
    <property type="project" value="RHEA"/>
</dbReference>
<dbReference type="GO" id="GO:0005829">
    <property type="term" value="C:cytosol"/>
    <property type="evidence" value="ECO:0007669"/>
    <property type="project" value="TreeGrafter"/>
</dbReference>
<dbReference type="AlphaFoldDB" id="A0A559KJD8"/>
<dbReference type="InterPro" id="IPR036291">
    <property type="entry name" value="NAD(P)-bd_dom_sf"/>
</dbReference>
<dbReference type="GO" id="GO:0051287">
    <property type="term" value="F:NAD binding"/>
    <property type="evidence" value="ECO:0007669"/>
    <property type="project" value="InterPro"/>
</dbReference>
<dbReference type="SUPFAM" id="SSF48179">
    <property type="entry name" value="6-phosphogluconate dehydrogenase C-terminal domain-like"/>
    <property type="match status" value="1"/>
</dbReference>
<evidence type="ECO:0000256" key="2">
    <source>
        <dbReference type="ARBA" id="ARBA00022516"/>
    </source>
</evidence>
<feature type="domain" description="Glycerol-3-phosphate dehydrogenase NAD-dependent N-terminal" evidence="13">
    <location>
        <begin position="3"/>
        <end position="157"/>
    </location>
</feature>
<sequence length="327" mass="36887">MSKITILGGGAWGSTIGQVLVDNRNQVLIYDINEKYVEKINNHQHPIFNFSLLNIKATNDLQTALDYSDIIILCVSTQQIRSLFKQINLILKKKKKSFINVSKGIELKSKKIISQILLEEINSDKITNYACLIGPSHAEEVVQRKITFLLAASKSDDFLSRISQIFSSSYLKIDFSYDVFGCEICSAFKNALSFVSGIVELENFSQNAKSAFITFGIQEMKKILEIFPVEKETFLGLAGLGDLIVTSFNLNSRNYQAGKKINLGENLEKVLSSSSQVIEGIYNLEVFYHLSIEKKIFLPLIQSSYQVVFQKKPIDCIFANILKKSYD</sequence>
<dbReference type="Gene3D" id="3.40.50.720">
    <property type="entry name" value="NAD(P)-binding Rossmann-like Domain"/>
    <property type="match status" value="1"/>
</dbReference>
<evidence type="ECO:0000256" key="3">
    <source>
        <dbReference type="ARBA" id="ARBA00023002"/>
    </source>
</evidence>
<feature type="binding site" evidence="10">
    <location>
        <position position="253"/>
    </location>
    <ligand>
        <name>NAD(+)</name>
        <dbReference type="ChEBI" id="CHEBI:57540"/>
    </ligand>
</feature>
<dbReference type="InterPro" id="IPR011128">
    <property type="entry name" value="G3P_DH_NAD-dep_N"/>
</dbReference>
<feature type="binding site" evidence="10">
    <location>
        <position position="138"/>
    </location>
    <ligand>
        <name>NAD(+)</name>
        <dbReference type="ChEBI" id="CHEBI:57540"/>
    </ligand>
</feature>
<feature type="active site" description="Proton acceptor" evidence="8">
    <location>
        <position position="189"/>
    </location>
</feature>
<keyword evidence="4 10" id="KW-0520">NAD</keyword>
<comment type="similarity">
    <text evidence="1 11">Belongs to the NAD-dependent glycerol-3-phosphate dehydrogenase family.</text>
</comment>
<evidence type="ECO:0000259" key="13">
    <source>
        <dbReference type="Pfam" id="PF01210"/>
    </source>
</evidence>
<feature type="domain" description="Glycerol-3-phosphate dehydrogenase NAD-dependent C-terminal" evidence="14">
    <location>
        <begin position="178"/>
        <end position="317"/>
    </location>
</feature>
<comment type="catalytic activity">
    <reaction evidence="12">
        <text>sn-glycerol 3-phosphate + NADP(+) = dihydroxyacetone phosphate + NADPH + H(+)</text>
        <dbReference type="Rhea" id="RHEA:11096"/>
        <dbReference type="ChEBI" id="CHEBI:15378"/>
        <dbReference type="ChEBI" id="CHEBI:57597"/>
        <dbReference type="ChEBI" id="CHEBI:57642"/>
        <dbReference type="ChEBI" id="CHEBI:57783"/>
        <dbReference type="ChEBI" id="CHEBI:58349"/>
        <dbReference type="EC" id="1.1.1.94"/>
    </reaction>
</comment>
<feature type="binding site" evidence="9">
    <location>
        <position position="103"/>
    </location>
    <ligand>
        <name>substrate</name>
    </ligand>
</feature>
<organism evidence="15 16">
    <name type="scientific">Candidatus Phytoplasma pini</name>
    <dbReference type="NCBI Taxonomy" id="267362"/>
    <lineage>
        <taxon>Bacteria</taxon>
        <taxon>Bacillati</taxon>
        <taxon>Mycoplasmatota</taxon>
        <taxon>Mollicutes</taxon>
        <taxon>Acholeplasmatales</taxon>
        <taxon>Acholeplasmataceae</taxon>
        <taxon>Candidatus Phytoplasma</taxon>
    </lineage>
</organism>
<comment type="caution">
    <text evidence="15">The sequence shown here is derived from an EMBL/GenBank/DDBJ whole genome shotgun (WGS) entry which is preliminary data.</text>
</comment>
<dbReference type="PANTHER" id="PTHR11728">
    <property type="entry name" value="GLYCEROL-3-PHOSPHATE DEHYDROGENASE"/>
    <property type="match status" value="1"/>
</dbReference>
<dbReference type="Proteomes" id="UP000320078">
    <property type="component" value="Unassembled WGS sequence"/>
</dbReference>
<dbReference type="GO" id="GO:0008654">
    <property type="term" value="P:phospholipid biosynthetic process"/>
    <property type="evidence" value="ECO:0007669"/>
    <property type="project" value="UniProtKB-KW"/>
</dbReference>
<dbReference type="PIRSF" id="PIRSF000114">
    <property type="entry name" value="Glycerol-3-P_dh"/>
    <property type="match status" value="1"/>
</dbReference>
<dbReference type="RefSeq" id="WP_144658450.1">
    <property type="nucleotide sequence ID" value="NZ_VIAE01000006.1"/>
</dbReference>
<evidence type="ECO:0000256" key="9">
    <source>
        <dbReference type="PIRSR" id="PIRSR000114-2"/>
    </source>
</evidence>
<evidence type="ECO:0000313" key="16">
    <source>
        <dbReference type="Proteomes" id="UP000320078"/>
    </source>
</evidence>
<keyword evidence="2" id="KW-0444">Lipid biosynthesis</keyword>
<dbReference type="OrthoDB" id="9812273at2"/>
<evidence type="ECO:0000256" key="5">
    <source>
        <dbReference type="ARBA" id="ARBA00023098"/>
    </source>
</evidence>
<evidence type="ECO:0000256" key="12">
    <source>
        <dbReference type="RuleBase" id="RU000439"/>
    </source>
</evidence>
<keyword evidence="3 11" id="KW-0560">Oxidoreductase</keyword>
<name>A0A559KJD8_9MOLU</name>
<keyword evidence="16" id="KW-1185">Reference proteome</keyword>
<dbReference type="InterPro" id="IPR006168">
    <property type="entry name" value="G3P_DH_NAD-dep"/>
</dbReference>
<evidence type="ECO:0000256" key="11">
    <source>
        <dbReference type="RuleBase" id="RU000437"/>
    </source>
</evidence>
<dbReference type="PRINTS" id="PR00077">
    <property type="entry name" value="GPDHDRGNASE"/>
</dbReference>
<evidence type="ECO:0000256" key="7">
    <source>
        <dbReference type="ARBA" id="ARBA00023264"/>
    </source>
</evidence>
<proteinExistence type="inferred from homology"/>
<accession>A0A559KJD8</accession>
<evidence type="ECO:0000256" key="6">
    <source>
        <dbReference type="ARBA" id="ARBA00023209"/>
    </source>
</evidence>
<dbReference type="InterPro" id="IPR006109">
    <property type="entry name" value="G3P_DH_NAD-dep_C"/>
</dbReference>
<dbReference type="GO" id="GO:0005975">
    <property type="term" value="P:carbohydrate metabolic process"/>
    <property type="evidence" value="ECO:0007669"/>
    <property type="project" value="InterPro"/>
</dbReference>
<dbReference type="SUPFAM" id="SSF51735">
    <property type="entry name" value="NAD(P)-binding Rossmann-fold domains"/>
    <property type="match status" value="1"/>
</dbReference>
<evidence type="ECO:0000313" key="15">
    <source>
        <dbReference type="EMBL" id="TVY12208.1"/>
    </source>
</evidence>
<dbReference type="Pfam" id="PF07479">
    <property type="entry name" value="NAD_Gly3P_dh_C"/>
    <property type="match status" value="1"/>
</dbReference>
<keyword evidence="7" id="KW-1208">Phospholipid metabolism</keyword>
<evidence type="ECO:0000256" key="1">
    <source>
        <dbReference type="ARBA" id="ARBA00011009"/>
    </source>
</evidence>
<dbReference type="InterPro" id="IPR008927">
    <property type="entry name" value="6-PGluconate_DH-like_C_sf"/>
</dbReference>
<dbReference type="PANTHER" id="PTHR11728:SF1">
    <property type="entry name" value="GLYCEROL-3-PHOSPHATE DEHYDROGENASE [NAD(+)] 2, CHLOROPLASTIC"/>
    <property type="match status" value="1"/>
</dbReference>
<evidence type="ECO:0000259" key="14">
    <source>
        <dbReference type="Pfam" id="PF07479"/>
    </source>
</evidence>
<dbReference type="InterPro" id="IPR013328">
    <property type="entry name" value="6PGD_dom2"/>
</dbReference>
<keyword evidence="6" id="KW-0594">Phospholipid biosynthesis</keyword>
<dbReference type="EMBL" id="VIAE01000006">
    <property type="protein sequence ID" value="TVY12208.1"/>
    <property type="molecule type" value="Genomic_DNA"/>
</dbReference>
<dbReference type="EC" id="1.1.1.94" evidence="12"/>
<reference evidence="15 16" key="1">
    <citation type="submission" date="2019-06" db="EMBL/GenBank/DDBJ databases">
        <title>Draft Genome Sequence of Candidatus Phytoplasma pini-Related Strain MDPP: A Resource for Comparative Genomics of Gymnosperm-infecting Phytoplasmas.</title>
        <authorList>
            <person name="Cai W."/>
            <person name="Costanzo S."/>
            <person name="Shao J."/>
            <person name="Zhao Y."/>
            <person name="Davis R."/>
        </authorList>
    </citation>
    <scope>NUCLEOTIDE SEQUENCE [LARGE SCALE GENOMIC DNA]</scope>
    <source>
        <strain evidence="15 16">MDPP</strain>
    </source>
</reference>
<dbReference type="Gene3D" id="1.10.1040.10">
    <property type="entry name" value="N-(1-d-carboxylethyl)-l-norvaline Dehydrogenase, domain 2"/>
    <property type="match status" value="1"/>
</dbReference>